<dbReference type="AlphaFoldDB" id="X6NID7"/>
<comment type="caution">
    <text evidence="2">The sequence shown here is derived from an EMBL/GenBank/DDBJ whole genome shotgun (WGS) entry which is preliminary data.</text>
</comment>
<evidence type="ECO:0000256" key="1">
    <source>
        <dbReference type="SAM" id="MobiDB-lite"/>
    </source>
</evidence>
<evidence type="ECO:0008006" key="4">
    <source>
        <dbReference type="Google" id="ProtNLM"/>
    </source>
</evidence>
<dbReference type="Proteomes" id="UP000023152">
    <property type="component" value="Unassembled WGS sequence"/>
</dbReference>
<evidence type="ECO:0000313" key="2">
    <source>
        <dbReference type="EMBL" id="ETO25673.1"/>
    </source>
</evidence>
<name>X6NID7_RETFI</name>
<dbReference type="InterPro" id="IPR036047">
    <property type="entry name" value="F-box-like_dom_sf"/>
</dbReference>
<gene>
    <name evidence="2" type="ORF">RFI_11465</name>
</gene>
<protein>
    <recommendedName>
        <fullName evidence="4">F-box domain-containing protein</fullName>
    </recommendedName>
</protein>
<feature type="region of interest" description="Disordered" evidence="1">
    <location>
        <begin position="171"/>
        <end position="196"/>
    </location>
</feature>
<dbReference type="EMBL" id="ASPP01008349">
    <property type="protein sequence ID" value="ETO25673.1"/>
    <property type="molecule type" value="Genomic_DNA"/>
</dbReference>
<dbReference type="SUPFAM" id="SSF81383">
    <property type="entry name" value="F-box domain"/>
    <property type="match status" value="1"/>
</dbReference>
<proteinExistence type="predicted"/>
<accession>X6NID7</accession>
<reference evidence="2 3" key="1">
    <citation type="journal article" date="2013" name="Curr. Biol.">
        <title>The Genome of the Foraminiferan Reticulomyxa filosa.</title>
        <authorList>
            <person name="Glockner G."/>
            <person name="Hulsmann N."/>
            <person name="Schleicher M."/>
            <person name="Noegel A.A."/>
            <person name="Eichinger L."/>
            <person name="Gallinger C."/>
            <person name="Pawlowski J."/>
            <person name="Sierra R."/>
            <person name="Euteneuer U."/>
            <person name="Pillet L."/>
            <person name="Moustafa A."/>
            <person name="Platzer M."/>
            <person name="Groth M."/>
            <person name="Szafranski K."/>
            <person name="Schliwa M."/>
        </authorList>
    </citation>
    <scope>NUCLEOTIDE SEQUENCE [LARGE SCALE GENOMIC DNA]</scope>
</reference>
<feature type="compositionally biased region" description="Basic and acidic residues" evidence="1">
    <location>
        <begin position="185"/>
        <end position="194"/>
    </location>
</feature>
<sequence length="625" mass="71764">MSNIEQDRFLWLLKLNENFRKFERTDQFCKFLSDWLSSENSLASCHETVFEMVRGVLSKVSAKALKENLERSKQIAQITANVATKTKDDSGTRMILTSVTDVLICEVMQYLDWHERSTCYQVCRRFLYLLRSPMSFQLPLTIEMGKWLFNRNEQAIANVFERELAPYRNTPHLTLSADDDDTNEEDKTKKREQSKATTEVLAKLSKHFPLVTQLSLKGEPKRLAGLQLPKFEKVTCINVPCGDSLSSLLEYLAAQYEDEKNGEGQSRSCLTTIKFDSGYGLEVKDLQNFLSRVPCVQTLFFNNFSEIGHETAFEAMDNLGVRSLFCGCCDIQEFFKHFSKAGILHPQLQLLVLFDIEGDISLPKKITAPAFSHLQQLTLQMKFMSPLRNALIDEKTGKSFFLKKKDDNNNNTLDRFTIIIHGGDENLDSKPKKNLWLSWKPFFSQALSYLHMPVVCCDYPMKQVLKWVGLQERFSCPGSRLPKIFCFEFDPLISDTEDVDALINELDFFHGLLNEPSSAHCHAIIFLVCFSQEALQHLAHSKDGNFFKTYSGVRFITLKTSNLSGLALFNQKLGHTPTQFSHFKRKAIDLFVNYSEIPPDSYISTGRRILSWNWINDVSDWLTDK</sequence>
<organism evidence="2 3">
    <name type="scientific">Reticulomyxa filosa</name>
    <dbReference type="NCBI Taxonomy" id="46433"/>
    <lineage>
        <taxon>Eukaryota</taxon>
        <taxon>Sar</taxon>
        <taxon>Rhizaria</taxon>
        <taxon>Retaria</taxon>
        <taxon>Foraminifera</taxon>
        <taxon>Monothalamids</taxon>
        <taxon>Reticulomyxidae</taxon>
        <taxon>Reticulomyxa</taxon>
    </lineage>
</organism>
<keyword evidence="3" id="KW-1185">Reference proteome</keyword>
<evidence type="ECO:0000313" key="3">
    <source>
        <dbReference type="Proteomes" id="UP000023152"/>
    </source>
</evidence>